<keyword evidence="1" id="KW-0812">Transmembrane</keyword>
<dbReference type="OrthoDB" id="9873962at2"/>
<feature type="transmembrane region" description="Helical" evidence="1">
    <location>
        <begin position="84"/>
        <end position="104"/>
    </location>
</feature>
<protein>
    <submittedName>
        <fullName evidence="2">Uncharacterized protein</fullName>
    </submittedName>
</protein>
<organism evidence="2 3">
    <name type="scientific">Clostridium algidicarnis DSM 15099</name>
    <dbReference type="NCBI Taxonomy" id="1121295"/>
    <lineage>
        <taxon>Bacteria</taxon>
        <taxon>Bacillati</taxon>
        <taxon>Bacillota</taxon>
        <taxon>Clostridia</taxon>
        <taxon>Eubacteriales</taxon>
        <taxon>Clostridiaceae</taxon>
        <taxon>Clostridium</taxon>
    </lineage>
</organism>
<evidence type="ECO:0000313" key="2">
    <source>
        <dbReference type="EMBL" id="PPK44163.1"/>
    </source>
</evidence>
<evidence type="ECO:0000313" key="3">
    <source>
        <dbReference type="Proteomes" id="UP000239863"/>
    </source>
</evidence>
<dbReference type="Proteomes" id="UP000239863">
    <property type="component" value="Unassembled WGS sequence"/>
</dbReference>
<dbReference type="RefSeq" id="WP_104410762.1">
    <property type="nucleotide sequence ID" value="NZ_PTIS01000024.1"/>
</dbReference>
<keyword evidence="1" id="KW-1133">Transmembrane helix</keyword>
<gene>
    <name evidence="2" type="ORF">BD821_12430</name>
</gene>
<comment type="caution">
    <text evidence="2">The sequence shown here is derived from an EMBL/GenBank/DDBJ whole genome shotgun (WGS) entry which is preliminary data.</text>
</comment>
<name>A0A2S6FUS8_9CLOT</name>
<sequence length="116" mass="13366">MKKLYYKKFLVVTSMIVLFFIALIFSMFVIRRLLDAQTPNLDVLIQNGKDAEFNLKLLGLTLQNVLFTISNDGGFVISYSNSTLFYLFPLIFAIVITILLGKIINKIKMYTSNWKL</sequence>
<keyword evidence="1" id="KW-0472">Membrane</keyword>
<proteinExistence type="predicted"/>
<dbReference type="EMBL" id="PTIS01000024">
    <property type="protein sequence ID" value="PPK44163.1"/>
    <property type="molecule type" value="Genomic_DNA"/>
</dbReference>
<accession>A0A2S6FUS8</accession>
<dbReference type="AlphaFoldDB" id="A0A2S6FUS8"/>
<evidence type="ECO:0000256" key="1">
    <source>
        <dbReference type="SAM" id="Phobius"/>
    </source>
</evidence>
<reference evidence="2 3" key="1">
    <citation type="submission" date="2018-02" db="EMBL/GenBank/DDBJ databases">
        <title>Genomic Encyclopedia of Archaeal and Bacterial Type Strains, Phase II (KMG-II): from individual species to whole genera.</title>
        <authorList>
            <person name="Goeker M."/>
        </authorList>
    </citation>
    <scope>NUCLEOTIDE SEQUENCE [LARGE SCALE GENOMIC DNA]</scope>
    <source>
        <strain evidence="2 3">DSM 15099</strain>
    </source>
</reference>
<feature type="transmembrane region" description="Helical" evidence="1">
    <location>
        <begin position="9"/>
        <end position="30"/>
    </location>
</feature>